<name>A0A8D9UJ21_9RHAB</name>
<dbReference type="GeneID" id="80540985"/>
<accession>A0A8D9UJ21</accession>
<proteinExistence type="predicted"/>
<reference evidence="2" key="2">
    <citation type="journal article" date="2021" name="Viruses">
        <title>Illuminating the Plant Rhabdovirus Landscape through Metatranscriptomics Data.</title>
        <authorList>
            <person name="Bejerman N."/>
            <person name="Dietzgen R.G."/>
            <person name="Debat H."/>
        </authorList>
    </citation>
    <scope>NUCLEOTIDE SEQUENCE</scope>
</reference>
<feature type="compositionally biased region" description="Basic and acidic residues" evidence="1">
    <location>
        <begin position="153"/>
        <end position="182"/>
    </location>
</feature>
<reference evidence="2" key="1">
    <citation type="journal article" date="2021" name="J. Anim. Genet.">
        <title>Illuminating the plant rhabdovirus landscape through metatranscriptomics data.</title>
        <authorList>
            <person name="Bejerman N."/>
            <person name="Dietzgen R.G."/>
            <person name="Debat H."/>
        </authorList>
    </citation>
    <scope>NUCLEOTIDE SEQUENCE</scope>
</reference>
<keyword evidence="3" id="KW-1185">Reference proteome</keyword>
<evidence type="ECO:0000256" key="1">
    <source>
        <dbReference type="SAM" id="MobiDB-lite"/>
    </source>
</evidence>
<dbReference type="RefSeq" id="YP_010802264.1">
    <property type="nucleotide sequence ID" value="NC_076974.1"/>
</dbReference>
<sequence>MENIKINPKFAGINKSAKNSEVLTSQYTDVIEKAGGEDKANELLPAMMEWNNLLTSKGIALPDSIIEGIAEVHLSIDNADARVKSLHVTTMIELCLHYQGMISSPMTLESKMDTFLDKMYVEMEKLKELSKKMEAGLPRTIIKPSKKSSSGKSHNEGKDKSKDTIKEKEKEETMVVDEKVEEIGSSNNEEMETDKGTNQDVQKGKADVVPDYTNIDKMSQEAEMLRDRCRKHYTSELFESWDDAKKRTSILYYTANILRIEPEGWNTNTDVYHMVHDLIDKTSMIYIFEMVKEGKVPIPVLHEAIDDFVSTVMMYHAAYGEVTAVKRETGGIPRVELI</sequence>
<dbReference type="Proteomes" id="UP001161633">
    <property type="component" value="Segment"/>
</dbReference>
<evidence type="ECO:0000313" key="3">
    <source>
        <dbReference type="Proteomes" id="UP001161633"/>
    </source>
</evidence>
<dbReference type="EMBL" id="BK014301">
    <property type="protein sequence ID" value="DAF42304.1"/>
    <property type="molecule type" value="Viral_cRNA"/>
</dbReference>
<evidence type="ECO:0000313" key="2">
    <source>
        <dbReference type="EMBL" id="DAF42304.1"/>
    </source>
</evidence>
<feature type="region of interest" description="Disordered" evidence="1">
    <location>
        <begin position="137"/>
        <end position="206"/>
    </location>
</feature>
<dbReference type="KEGG" id="vg:80540985"/>
<organism evidence="2 3">
    <name type="scientific">Rhododendron delavayi virus 1</name>
    <dbReference type="NCBI Taxonomy" id="2793739"/>
    <lineage>
        <taxon>Viruses</taxon>
        <taxon>Riboviria</taxon>
        <taxon>Orthornavirae</taxon>
        <taxon>Negarnaviricota</taxon>
        <taxon>Haploviricotina</taxon>
        <taxon>Monjiviricetes</taxon>
        <taxon>Mononegavirales</taxon>
        <taxon>Rhabdoviridae</taxon>
        <taxon>Betarhabdovirinae</taxon>
        <taxon>Betanucleorhabdovirus</taxon>
        <taxon>Betanucleorhabdovirus rhododendri</taxon>
    </lineage>
</organism>
<feature type="compositionally biased region" description="Basic and acidic residues" evidence="1">
    <location>
        <begin position="193"/>
        <end position="206"/>
    </location>
</feature>
<protein>
    <submittedName>
        <fullName evidence="2">P</fullName>
    </submittedName>
</protein>